<feature type="transmembrane region" description="Helical" evidence="6">
    <location>
        <begin position="32"/>
        <end position="52"/>
    </location>
</feature>
<evidence type="ECO:0000256" key="2">
    <source>
        <dbReference type="ARBA" id="ARBA00022692"/>
    </source>
</evidence>
<dbReference type="PANTHER" id="PTHR30168">
    <property type="entry name" value="PUTATIVE MEMBRANE PROTEIN YPFJ"/>
    <property type="match status" value="1"/>
</dbReference>
<name>A0A4R7T5L3_9ACTN</name>
<dbReference type="EMBL" id="SOCE01000001">
    <property type="protein sequence ID" value="TDU86496.1"/>
    <property type="molecule type" value="Genomic_DNA"/>
</dbReference>
<dbReference type="InterPro" id="IPR007343">
    <property type="entry name" value="Uncharacterised_pept_Zn_put"/>
</dbReference>
<proteinExistence type="predicted"/>
<dbReference type="Proteomes" id="UP000295151">
    <property type="component" value="Unassembled WGS sequence"/>
</dbReference>
<evidence type="ECO:0000256" key="3">
    <source>
        <dbReference type="ARBA" id="ARBA00022989"/>
    </source>
</evidence>
<comment type="subcellular location">
    <subcellularLocation>
        <location evidence="1">Membrane</location>
        <topology evidence="1">Single-pass membrane protein</topology>
    </subcellularLocation>
</comment>
<evidence type="ECO:0000256" key="5">
    <source>
        <dbReference type="SAM" id="MobiDB-lite"/>
    </source>
</evidence>
<sequence>MKFNPDADLDTSGVEDTRGSGGGGGGLLPGGMGIPVGGGIGGIILLVVILLLNGGLPGGGGGGSDQPVTRNTAPGNLDSCKKGTDLTSNPECRFVFYQNSIEGFWAAELPRRGKKYTRAPLRVFDGSVNTGCGPATSAVGPFYCPPDQRVYLDIGFFRTLEQELGAKGGNFAEAYVVAHEYGHHIQNLYGILDRIKSREGPTSDSVRSELQADCLAGIWTHHATTAVDKDGDKLITGLTEDDISRGLDAAAAVGDDRIQKRAQGRVSPETFSHGTAEQRMKWFKTGMDSGDMTACDTWSANPL</sequence>
<evidence type="ECO:0000313" key="8">
    <source>
        <dbReference type="Proteomes" id="UP000295151"/>
    </source>
</evidence>
<evidence type="ECO:0000256" key="6">
    <source>
        <dbReference type="SAM" id="Phobius"/>
    </source>
</evidence>
<evidence type="ECO:0000313" key="7">
    <source>
        <dbReference type="EMBL" id="TDU86496.1"/>
    </source>
</evidence>
<evidence type="ECO:0008006" key="9">
    <source>
        <dbReference type="Google" id="ProtNLM"/>
    </source>
</evidence>
<reference evidence="7 8" key="1">
    <citation type="submission" date="2019-03" db="EMBL/GenBank/DDBJ databases">
        <title>Genomic Encyclopedia of Type Strains, Phase III (KMG-III): the genomes of soil and plant-associated and newly described type strains.</title>
        <authorList>
            <person name="Whitman W."/>
        </authorList>
    </citation>
    <scope>NUCLEOTIDE SEQUENCE [LARGE SCALE GENOMIC DNA]</scope>
    <source>
        <strain evidence="7 8">VKM Ac-2575</strain>
    </source>
</reference>
<dbReference type="OrthoDB" id="9774900at2"/>
<keyword evidence="3 6" id="KW-1133">Transmembrane helix</keyword>
<protein>
    <recommendedName>
        <fullName evidence="9">Metalloprotease</fullName>
    </recommendedName>
</protein>
<gene>
    <name evidence="7" type="ORF">EV138_0005</name>
</gene>
<keyword evidence="4 6" id="KW-0472">Membrane</keyword>
<dbReference type="GO" id="GO:0016020">
    <property type="term" value="C:membrane"/>
    <property type="evidence" value="ECO:0007669"/>
    <property type="project" value="UniProtKB-SubCell"/>
</dbReference>
<evidence type="ECO:0000256" key="4">
    <source>
        <dbReference type="ARBA" id="ARBA00023136"/>
    </source>
</evidence>
<keyword evidence="8" id="KW-1185">Reference proteome</keyword>
<organism evidence="7 8">
    <name type="scientific">Kribbella voronezhensis</name>
    <dbReference type="NCBI Taxonomy" id="2512212"/>
    <lineage>
        <taxon>Bacteria</taxon>
        <taxon>Bacillati</taxon>
        <taxon>Actinomycetota</taxon>
        <taxon>Actinomycetes</taxon>
        <taxon>Propionibacteriales</taxon>
        <taxon>Kribbellaceae</taxon>
        <taxon>Kribbella</taxon>
    </lineage>
</organism>
<accession>A0A4R7T5L3</accession>
<dbReference type="SUPFAM" id="SSF55486">
    <property type="entry name" value="Metalloproteases ('zincins'), catalytic domain"/>
    <property type="match status" value="1"/>
</dbReference>
<feature type="region of interest" description="Disordered" evidence="5">
    <location>
        <begin position="60"/>
        <end position="82"/>
    </location>
</feature>
<comment type="caution">
    <text evidence="7">The sequence shown here is derived from an EMBL/GenBank/DDBJ whole genome shotgun (WGS) entry which is preliminary data.</text>
</comment>
<dbReference type="PANTHER" id="PTHR30168:SF0">
    <property type="entry name" value="INNER MEMBRANE PROTEIN"/>
    <property type="match status" value="1"/>
</dbReference>
<evidence type="ECO:0000256" key="1">
    <source>
        <dbReference type="ARBA" id="ARBA00004167"/>
    </source>
</evidence>
<dbReference type="Pfam" id="PF04228">
    <property type="entry name" value="Zn_peptidase"/>
    <property type="match status" value="1"/>
</dbReference>
<dbReference type="RefSeq" id="WP_133976440.1">
    <property type="nucleotide sequence ID" value="NZ_SOCE01000001.1"/>
</dbReference>
<feature type="region of interest" description="Disordered" evidence="5">
    <location>
        <begin position="1"/>
        <end position="25"/>
    </location>
</feature>
<keyword evidence="2 6" id="KW-0812">Transmembrane</keyword>
<dbReference type="AlphaFoldDB" id="A0A4R7T5L3"/>